<accession>A0A9W7L9E2</accession>
<dbReference type="Gene3D" id="1.25.40.20">
    <property type="entry name" value="Ankyrin repeat-containing domain"/>
    <property type="match status" value="2"/>
</dbReference>
<dbReference type="OrthoDB" id="194989at2759"/>
<keyword evidence="2 3" id="KW-0040">ANK repeat</keyword>
<dbReference type="PRINTS" id="PR01415">
    <property type="entry name" value="ANKYRIN"/>
</dbReference>
<evidence type="ECO:0000256" key="1">
    <source>
        <dbReference type="ARBA" id="ARBA00022737"/>
    </source>
</evidence>
<dbReference type="Pfam" id="PF12796">
    <property type="entry name" value="Ank_2"/>
    <property type="match status" value="1"/>
</dbReference>
<dbReference type="InterPro" id="IPR002110">
    <property type="entry name" value="Ankyrin_rpt"/>
</dbReference>
<dbReference type="PROSITE" id="PS50088">
    <property type="entry name" value="ANK_REPEAT"/>
    <property type="match status" value="4"/>
</dbReference>
<dbReference type="PANTHER" id="PTHR24173:SF74">
    <property type="entry name" value="ANKYRIN REPEAT DOMAIN-CONTAINING PROTEIN 16"/>
    <property type="match status" value="1"/>
</dbReference>
<evidence type="ECO:0000256" key="5">
    <source>
        <dbReference type="SAM" id="SignalP"/>
    </source>
</evidence>
<feature type="repeat" description="ANK" evidence="3">
    <location>
        <begin position="274"/>
        <end position="308"/>
    </location>
</feature>
<dbReference type="EMBL" id="BRYA01000165">
    <property type="protein sequence ID" value="GMI42097.1"/>
    <property type="molecule type" value="Genomic_DNA"/>
</dbReference>
<dbReference type="InterPro" id="IPR036770">
    <property type="entry name" value="Ankyrin_rpt-contain_sf"/>
</dbReference>
<comment type="caution">
    <text evidence="6">The sequence shown here is derived from an EMBL/GenBank/DDBJ whole genome shotgun (WGS) entry which is preliminary data.</text>
</comment>
<dbReference type="SUPFAM" id="SSF48403">
    <property type="entry name" value="Ankyrin repeat"/>
    <property type="match status" value="1"/>
</dbReference>
<dbReference type="PROSITE" id="PS50297">
    <property type="entry name" value="ANK_REP_REGION"/>
    <property type="match status" value="2"/>
</dbReference>
<keyword evidence="7" id="KW-1185">Reference proteome</keyword>
<evidence type="ECO:0000313" key="7">
    <source>
        <dbReference type="Proteomes" id="UP001165065"/>
    </source>
</evidence>
<evidence type="ECO:0000256" key="2">
    <source>
        <dbReference type="ARBA" id="ARBA00023043"/>
    </source>
</evidence>
<gene>
    <name evidence="6" type="ORF">TrCOL_g1768</name>
</gene>
<evidence type="ECO:0000256" key="3">
    <source>
        <dbReference type="PROSITE-ProRule" id="PRU00023"/>
    </source>
</evidence>
<dbReference type="Proteomes" id="UP001165065">
    <property type="component" value="Unassembled WGS sequence"/>
</dbReference>
<evidence type="ECO:0000313" key="6">
    <source>
        <dbReference type="EMBL" id="GMI42097.1"/>
    </source>
</evidence>
<dbReference type="AlphaFoldDB" id="A0A9W7L9E2"/>
<feature type="repeat" description="ANK" evidence="3">
    <location>
        <begin position="309"/>
        <end position="333"/>
    </location>
</feature>
<proteinExistence type="predicted"/>
<feature type="signal peptide" evidence="5">
    <location>
        <begin position="1"/>
        <end position="18"/>
    </location>
</feature>
<feature type="repeat" description="ANK" evidence="3">
    <location>
        <begin position="174"/>
        <end position="206"/>
    </location>
</feature>
<dbReference type="SMART" id="SM00248">
    <property type="entry name" value="ANK"/>
    <property type="match status" value="5"/>
</dbReference>
<feature type="region of interest" description="Disordered" evidence="4">
    <location>
        <begin position="31"/>
        <end position="51"/>
    </location>
</feature>
<evidence type="ECO:0008006" key="8">
    <source>
        <dbReference type="Google" id="ProtNLM"/>
    </source>
</evidence>
<feature type="chain" id="PRO_5040992272" description="Ankyrin" evidence="5">
    <location>
        <begin position="19"/>
        <end position="364"/>
    </location>
</feature>
<protein>
    <recommendedName>
        <fullName evidence="8">Ankyrin</fullName>
    </recommendedName>
</protein>
<organism evidence="6 7">
    <name type="scientific">Triparma columacea</name>
    <dbReference type="NCBI Taxonomy" id="722753"/>
    <lineage>
        <taxon>Eukaryota</taxon>
        <taxon>Sar</taxon>
        <taxon>Stramenopiles</taxon>
        <taxon>Ochrophyta</taxon>
        <taxon>Bolidophyceae</taxon>
        <taxon>Parmales</taxon>
        <taxon>Triparmaceae</taxon>
        <taxon>Triparma</taxon>
    </lineage>
</organism>
<keyword evidence="1" id="KW-0677">Repeat</keyword>
<dbReference type="Pfam" id="PF00023">
    <property type="entry name" value="Ank"/>
    <property type="match status" value="1"/>
</dbReference>
<name>A0A9W7L9E2_9STRA</name>
<keyword evidence="5" id="KW-0732">Signal</keyword>
<reference evidence="7" key="1">
    <citation type="journal article" date="2023" name="Commun. Biol.">
        <title>Genome analysis of Parmales, the sister group of diatoms, reveals the evolutionary specialization of diatoms from phago-mixotrophs to photoautotrophs.</title>
        <authorList>
            <person name="Ban H."/>
            <person name="Sato S."/>
            <person name="Yoshikawa S."/>
            <person name="Yamada K."/>
            <person name="Nakamura Y."/>
            <person name="Ichinomiya M."/>
            <person name="Sato N."/>
            <person name="Blanc-Mathieu R."/>
            <person name="Endo H."/>
            <person name="Kuwata A."/>
            <person name="Ogata H."/>
        </authorList>
    </citation>
    <scope>NUCLEOTIDE SEQUENCE [LARGE SCALE GENOMIC DNA]</scope>
</reference>
<dbReference type="PANTHER" id="PTHR24173">
    <property type="entry name" value="ANKYRIN REPEAT CONTAINING"/>
    <property type="match status" value="1"/>
</dbReference>
<feature type="repeat" description="ANK" evidence="3">
    <location>
        <begin position="140"/>
        <end position="172"/>
    </location>
</feature>
<evidence type="ECO:0000256" key="4">
    <source>
        <dbReference type="SAM" id="MobiDB-lite"/>
    </source>
</evidence>
<sequence>MLIFVALILLLFIPPALSAVDSLSSPPFSKDDAVHLPPTADPPHRPRHKSSLLPRDRLSEAVHIHDVSMVQRLLHSHYEGVISSTPPVDLRRRDEIGRTPLHLCGLDAQTKSKPTVDVDCARIVSMLKEVGYEIDARCAGGWRPLDTYAALGMPETVNVLLEGGAEVDGRDGGHGRTALMLAAINGNFVVAQLMVEKGADVNIRAEGGTMEALGYAVRNEVMRMINVGKGGGGGGQVGGEDDEEIDLMELLEREVGEGGGVGDEQCGADREKNDKDTTVDLGCEPGKEYMRIAALLLEEGADVNVQDKNGRTPLMVAAMAGHKELVRMMVGTGRADLGIVDKDGFGSITYAKTQEIREIIVESM</sequence>